<dbReference type="InterPro" id="IPR001977">
    <property type="entry name" value="Depp_CoAkinase"/>
</dbReference>
<evidence type="ECO:0000256" key="6">
    <source>
        <dbReference type="NCBIfam" id="TIGR00152"/>
    </source>
</evidence>
<evidence type="ECO:0000256" key="2">
    <source>
        <dbReference type="ARBA" id="ARBA00022741"/>
    </source>
</evidence>
<dbReference type="InterPro" id="IPR027417">
    <property type="entry name" value="P-loop_NTPase"/>
</dbReference>
<reference evidence="7 8" key="2">
    <citation type="submission" date="2018-07" db="EMBL/GenBank/DDBJ databases">
        <title>Pontibacter sp. 2b14 genomic sequence and assembly.</title>
        <authorList>
            <person name="Du Z.-J."/>
        </authorList>
    </citation>
    <scope>NUCLEOTIDE SEQUENCE [LARGE SCALE GENOMIC DNA]</scope>
    <source>
        <strain evidence="7 8">2b14</strain>
    </source>
</reference>
<proteinExistence type="inferred from homology"/>
<accession>A0A364RIK2</accession>
<dbReference type="NCBIfam" id="TIGR00152">
    <property type="entry name" value="dephospho-CoA kinase"/>
    <property type="match status" value="1"/>
</dbReference>
<dbReference type="EC" id="2.7.1.24" evidence="5 6"/>
<evidence type="ECO:0000313" key="7">
    <source>
        <dbReference type="EMBL" id="RAU84170.1"/>
    </source>
</evidence>
<dbReference type="Proteomes" id="UP000251692">
    <property type="component" value="Unassembled WGS sequence"/>
</dbReference>
<evidence type="ECO:0000256" key="4">
    <source>
        <dbReference type="ARBA" id="ARBA00022993"/>
    </source>
</evidence>
<keyword evidence="2 5" id="KW-0547">Nucleotide-binding</keyword>
<comment type="function">
    <text evidence="5">Catalyzes the phosphorylation of the 3'-hydroxyl group of dephosphocoenzyme A to form coenzyme A.</text>
</comment>
<protein>
    <recommendedName>
        <fullName evidence="5 6">Dephospho-CoA kinase</fullName>
        <ecNumber evidence="5 6">2.7.1.24</ecNumber>
    </recommendedName>
    <alternativeName>
        <fullName evidence="5">Dephosphocoenzyme A kinase</fullName>
    </alternativeName>
</protein>
<keyword evidence="5 7" id="KW-0418">Kinase</keyword>
<name>A0A364RIK2_9BACT</name>
<dbReference type="Gene3D" id="3.40.50.300">
    <property type="entry name" value="P-loop containing nucleotide triphosphate hydrolases"/>
    <property type="match status" value="1"/>
</dbReference>
<keyword evidence="8" id="KW-1185">Reference proteome</keyword>
<dbReference type="PANTHER" id="PTHR10695:SF46">
    <property type="entry name" value="BIFUNCTIONAL COENZYME A SYNTHASE-RELATED"/>
    <property type="match status" value="1"/>
</dbReference>
<dbReference type="AlphaFoldDB" id="A0A364RIK2"/>
<gene>
    <name evidence="5" type="primary">coaE</name>
    <name evidence="7" type="ORF">DP923_03765</name>
</gene>
<comment type="caution">
    <text evidence="7">The sequence shown here is derived from an EMBL/GenBank/DDBJ whole genome shotgun (WGS) entry which is preliminary data.</text>
</comment>
<evidence type="ECO:0000313" key="8">
    <source>
        <dbReference type="Proteomes" id="UP000251692"/>
    </source>
</evidence>
<dbReference type="GO" id="GO:0005524">
    <property type="term" value="F:ATP binding"/>
    <property type="evidence" value="ECO:0007669"/>
    <property type="project" value="UniProtKB-UniRule"/>
</dbReference>
<keyword evidence="5" id="KW-0963">Cytoplasm</keyword>
<comment type="pathway">
    <text evidence="5">Cofactor biosynthesis; coenzyme A biosynthesis; CoA from (R)-pantothenate: step 5/5.</text>
</comment>
<comment type="similarity">
    <text evidence="1 5">Belongs to the CoaE family.</text>
</comment>
<dbReference type="CDD" id="cd02022">
    <property type="entry name" value="DPCK"/>
    <property type="match status" value="1"/>
</dbReference>
<evidence type="ECO:0000256" key="1">
    <source>
        <dbReference type="ARBA" id="ARBA00009018"/>
    </source>
</evidence>
<evidence type="ECO:0000256" key="5">
    <source>
        <dbReference type="HAMAP-Rule" id="MF_00376"/>
    </source>
</evidence>
<keyword evidence="5 7" id="KW-0808">Transferase</keyword>
<dbReference type="OrthoDB" id="9812943at2"/>
<dbReference type="GO" id="GO:0004140">
    <property type="term" value="F:dephospho-CoA kinase activity"/>
    <property type="evidence" value="ECO:0007669"/>
    <property type="project" value="UniProtKB-UniRule"/>
</dbReference>
<dbReference type="GO" id="GO:0005737">
    <property type="term" value="C:cytoplasm"/>
    <property type="evidence" value="ECO:0007669"/>
    <property type="project" value="UniProtKB-SubCell"/>
</dbReference>
<organism evidence="7 8">
    <name type="scientific">Pontibacter arcticus</name>
    <dbReference type="NCBI Taxonomy" id="2080288"/>
    <lineage>
        <taxon>Bacteria</taxon>
        <taxon>Pseudomonadati</taxon>
        <taxon>Bacteroidota</taxon>
        <taxon>Cytophagia</taxon>
        <taxon>Cytophagales</taxon>
        <taxon>Hymenobacteraceae</taxon>
        <taxon>Pontibacter</taxon>
    </lineage>
</organism>
<comment type="subcellular location">
    <subcellularLocation>
        <location evidence="5">Cytoplasm</location>
    </subcellularLocation>
</comment>
<dbReference type="UniPathway" id="UPA00241">
    <property type="reaction ID" value="UER00356"/>
</dbReference>
<keyword evidence="4 5" id="KW-0173">Coenzyme A biosynthesis</keyword>
<dbReference type="SUPFAM" id="SSF52540">
    <property type="entry name" value="P-loop containing nucleoside triphosphate hydrolases"/>
    <property type="match status" value="1"/>
</dbReference>
<evidence type="ECO:0000256" key="3">
    <source>
        <dbReference type="ARBA" id="ARBA00022840"/>
    </source>
</evidence>
<dbReference type="GO" id="GO:0015937">
    <property type="term" value="P:coenzyme A biosynthetic process"/>
    <property type="evidence" value="ECO:0007669"/>
    <property type="project" value="UniProtKB-UniRule"/>
</dbReference>
<reference evidence="7 8" key="1">
    <citation type="submission" date="2018-06" db="EMBL/GenBank/DDBJ databases">
        <authorList>
            <person name="Liu Z.-W."/>
        </authorList>
    </citation>
    <scope>NUCLEOTIDE SEQUENCE [LARGE SCALE GENOMIC DNA]</scope>
    <source>
        <strain evidence="7 8">2b14</strain>
    </source>
</reference>
<dbReference type="EMBL" id="QMDV01000001">
    <property type="protein sequence ID" value="RAU84170.1"/>
    <property type="molecule type" value="Genomic_DNA"/>
</dbReference>
<dbReference type="PANTHER" id="PTHR10695">
    <property type="entry name" value="DEPHOSPHO-COA KINASE-RELATED"/>
    <property type="match status" value="1"/>
</dbReference>
<dbReference type="HAMAP" id="MF_00376">
    <property type="entry name" value="Dephospho_CoA_kinase"/>
    <property type="match status" value="1"/>
</dbReference>
<dbReference type="Pfam" id="PF01121">
    <property type="entry name" value="CoaE"/>
    <property type="match status" value="1"/>
</dbReference>
<dbReference type="RefSeq" id="WP_112304451.1">
    <property type="nucleotide sequence ID" value="NZ_QMDV01000001.1"/>
</dbReference>
<sequence length="197" mass="22569">MLKIGITGGIGTGKTIVTRIFALLGVPVYDSDARAKWVMHHDAILRQELIAAYGPDAFTAQGDLNRPYLASIVFNNPERLAALNAIVHPRVRADFEVWTALHTNKPYILKEAALMYESDAWKQMDEIITVFAPMEVRMKRLQQRDAHRSEEEIKAIIEKQLSEDEKMKRAQHIIYNDEQTLLIPQVLELHTYFISKV</sequence>
<feature type="binding site" evidence="5">
    <location>
        <begin position="11"/>
        <end position="16"/>
    </location>
    <ligand>
        <name>ATP</name>
        <dbReference type="ChEBI" id="CHEBI:30616"/>
    </ligand>
</feature>
<dbReference type="PROSITE" id="PS51219">
    <property type="entry name" value="DPCK"/>
    <property type="match status" value="1"/>
</dbReference>
<keyword evidence="3 5" id="KW-0067">ATP-binding</keyword>
<comment type="catalytic activity">
    <reaction evidence="5">
        <text>3'-dephospho-CoA + ATP = ADP + CoA + H(+)</text>
        <dbReference type="Rhea" id="RHEA:18245"/>
        <dbReference type="ChEBI" id="CHEBI:15378"/>
        <dbReference type="ChEBI" id="CHEBI:30616"/>
        <dbReference type="ChEBI" id="CHEBI:57287"/>
        <dbReference type="ChEBI" id="CHEBI:57328"/>
        <dbReference type="ChEBI" id="CHEBI:456216"/>
        <dbReference type="EC" id="2.7.1.24"/>
    </reaction>
</comment>